<dbReference type="GO" id="GO:0003676">
    <property type="term" value="F:nucleic acid binding"/>
    <property type="evidence" value="ECO:0007669"/>
    <property type="project" value="InterPro"/>
</dbReference>
<dbReference type="SUPFAM" id="SSF53098">
    <property type="entry name" value="Ribonuclease H-like"/>
    <property type="match status" value="1"/>
</dbReference>
<dbReference type="GO" id="GO:0008270">
    <property type="term" value="F:zinc ion binding"/>
    <property type="evidence" value="ECO:0007669"/>
    <property type="project" value="UniProtKB-KW"/>
</dbReference>
<dbReference type="PANTHER" id="PTHR34222:SF99">
    <property type="entry name" value="PROTEIN, PUTATIVE-RELATED"/>
    <property type="match status" value="1"/>
</dbReference>
<protein>
    <submittedName>
        <fullName evidence="3">Ribonuclease H-like domain-containing protein</fullName>
    </submittedName>
</protein>
<organism evidence="3">
    <name type="scientific">Tanacetum cinerariifolium</name>
    <name type="common">Dalmatian daisy</name>
    <name type="synonym">Chrysanthemum cinerariifolium</name>
    <dbReference type="NCBI Taxonomy" id="118510"/>
    <lineage>
        <taxon>Eukaryota</taxon>
        <taxon>Viridiplantae</taxon>
        <taxon>Streptophyta</taxon>
        <taxon>Embryophyta</taxon>
        <taxon>Tracheophyta</taxon>
        <taxon>Spermatophyta</taxon>
        <taxon>Magnoliopsida</taxon>
        <taxon>eudicotyledons</taxon>
        <taxon>Gunneridae</taxon>
        <taxon>Pentapetalae</taxon>
        <taxon>asterids</taxon>
        <taxon>campanulids</taxon>
        <taxon>Asterales</taxon>
        <taxon>Asteraceae</taxon>
        <taxon>Asteroideae</taxon>
        <taxon>Anthemideae</taxon>
        <taxon>Anthemidinae</taxon>
        <taxon>Tanacetum</taxon>
    </lineage>
</organism>
<gene>
    <name evidence="3" type="ORF">Tci_546941</name>
</gene>
<reference evidence="3" key="1">
    <citation type="journal article" date="2019" name="Sci. Rep.">
        <title>Draft genome of Tanacetum cinerariifolium, the natural source of mosquito coil.</title>
        <authorList>
            <person name="Yamashiro T."/>
            <person name="Shiraishi A."/>
            <person name="Satake H."/>
            <person name="Nakayama K."/>
        </authorList>
    </citation>
    <scope>NUCLEOTIDE SEQUENCE</scope>
</reference>
<dbReference type="InterPro" id="IPR012337">
    <property type="entry name" value="RNaseH-like_sf"/>
</dbReference>
<dbReference type="SUPFAM" id="SSF57756">
    <property type="entry name" value="Retrovirus zinc finger-like domains"/>
    <property type="match status" value="1"/>
</dbReference>
<accession>A0A699IRL1</accession>
<proteinExistence type="predicted"/>
<evidence type="ECO:0000259" key="2">
    <source>
        <dbReference type="PROSITE" id="PS50158"/>
    </source>
</evidence>
<dbReference type="AlphaFoldDB" id="A0A699IRL1"/>
<comment type="caution">
    <text evidence="3">The sequence shown here is derived from an EMBL/GenBank/DDBJ whole genome shotgun (WGS) entry which is preliminary data.</text>
</comment>
<keyword evidence="1" id="KW-0863">Zinc-finger</keyword>
<dbReference type="InterPro" id="IPR036397">
    <property type="entry name" value="RNaseH_sf"/>
</dbReference>
<keyword evidence="1" id="KW-0479">Metal-binding</keyword>
<evidence type="ECO:0000313" key="3">
    <source>
        <dbReference type="EMBL" id="GEZ74968.1"/>
    </source>
</evidence>
<sequence length="299" mass="33559">SSLLARETLPDVKYAFAIISREESHRGIASSSSYVTKPQVLSFVAKFNSWNNSGNKKFNNKKRVRNSTNNRGPNPNLHCTNCGKVGHTVDKCFDIIGYPSEYKKNTGPKPNGPRTFNANSVSSSFEKEYCQNRIVERKHIHLLNVAKSLLFQSGIPLNMWTECVLTIAYLINNLPSSVLNEKSPFELVYGFKPKLSHLRSDGCLYFLFVLNNSDKFSASIQKEQSVLSESSDNNFNGLNFFDEKHSDFQSSLSPNDDERVYDTPYNDGNDHSCFSNAGECEDDFATSMDETSTSEGNDC</sequence>
<dbReference type="InterPro" id="IPR036875">
    <property type="entry name" value="Znf_CCHC_sf"/>
</dbReference>
<dbReference type="InterPro" id="IPR001878">
    <property type="entry name" value="Znf_CCHC"/>
</dbReference>
<dbReference type="PROSITE" id="PS50158">
    <property type="entry name" value="ZF_CCHC"/>
    <property type="match status" value="1"/>
</dbReference>
<name>A0A699IRL1_TANCI</name>
<evidence type="ECO:0000256" key="1">
    <source>
        <dbReference type="PROSITE-ProRule" id="PRU00047"/>
    </source>
</evidence>
<dbReference type="EMBL" id="BKCJ010318533">
    <property type="protein sequence ID" value="GEZ74968.1"/>
    <property type="molecule type" value="Genomic_DNA"/>
</dbReference>
<dbReference type="Gene3D" id="3.30.420.10">
    <property type="entry name" value="Ribonuclease H-like superfamily/Ribonuclease H"/>
    <property type="match status" value="1"/>
</dbReference>
<feature type="non-terminal residue" evidence="3">
    <location>
        <position position="1"/>
    </location>
</feature>
<feature type="domain" description="CCHC-type" evidence="2">
    <location>
        <begin position="79"/>
        <end position="92"/>
    </location>
</feature>
<keyword evidence="1" id="KW-0862">Zinc</keyword>
<dbReference type="PANTHER" id="PTHR34222">
    <property type="entry name" value="GAG_PRE-INTEGRS DOMAIN-CONTAINING PROTEIN"/>
    <property type="match status" value="1"/>
</dbReference>